<keyword evidence="2" id="KW-0121">Carboxypeptidase</keyword>
<keyword evidence="2" id="KW-0378">Hydrolase</keyword>
<dbReference type="InterPro" id="IPR012338">
    <property type="entry name" value="Beta-lactam/transpept-like"/>
</dbReference>
<evidence type="ECO:0000259" key="1">
    <source>
        <dbReference type="Pfam" id="PF00144"/>
    </source>
</evidence>
<name>A0A4R2P0K6_9FLAO</name>
<dbReference type="SUPFAM" id="SSF56601">
    <property type="entry name" value="beta-lactamase/transpeptidase-like"/>
    <property type="match status" value="1"/>
</dbReference>
<gene>
    <name evidence="2" type="ORF">EV195_101335</name>
</gene>
<protein>
    <submittedName>
        <fullName evidence="2">D-alanyl-D-alanine carboxypeptidase</fullName>
    </submittedName>
</protein>
<dbReference type="Pfam" id="PF00144">
    <property type="entry name" value="Beta-lactamase"/>
    <property type="match status" value="1"/>
</dbReference>
<proteinExistence type="predicted"/>
<reference evidence="2 3" key="1">
    <citation type="submission" date="2019-03" db="EMBL/GenBank/DDBJ databases">
        <title>Genomic Encyclopedia of Type Strains, Phase IV (KMG-IV): sequencing the most valuable type-strain genomes for metagenomic binning, comparative biology and taxonomic classification.</title>
        <authorList>
            <person name="Goeker M."/>
        </authorList>
    </citation>
    <scope>NUCLEOTIDE SEQUENCE [LARGE SCALE GENOMIC DNA]</scope>
    <source>
        <strain evidence="2 3">DSM 14836</strain>
    </source>
</reference>
<feature type="domain" description="Beta-lactamase-related" evidence="1">
    <location>
        <begin position="42"/>
        <end position="336"/>
    </location>
</feature>
<evidence type="ECO:0000313" key="2">
    <source>
        <dbReference type="EMBL" id="TCP28173.1"/>
    </source>
</evidence>
<dbReference type="PANTHER" id="PTHR46825:SF7">
    <property type="entry name" value="D-ALANYL-D-ALANINE CARBOXYPEPTIDASE"/>
    <property type="match status" value="1"/>
</dbReference>
<dbReference type="OrthoDB" id="9793489at2"/>
<dbReference type="Gene3D" id="3.40.710.10">
    <property type="entry name" value="DD-peptidase/beta-lactamase superfamily"/>
    <property type="match status" value="1"/>
</dbReference>
<dbReference type="InterPro" id="IPR001466">
    <property type="entry name" value="Beta-lactam-related"/>
</dbReference>
<dbReference type="Proteomes" id="UP000294564">
    <property type="component" value="Unassembled WGS sequence"/>
</dbReference>
<dbReference type="AlphaFoldDB" id="A0A4R2P0K6"/>
<evidence type="ECO:0000313" key="3">
    <source>
        <dbReference type="Proteomes" id="UP000294564"/>
    </source>
</evidence>
<keyword evidence="3" id="KW-1185">Reference proteome</keyword>
<comment type="caution">
    <text evidence="2">The sequence shown here is derived from an EMBL/GenBank/DDBJ whole genome shotgun (WGS) entry which is preliminary data.</text>
</comment>
<accession>A0A4R2P0K6</accession>
<dbReference type="RefSeq" id="WP_132791996.1">
    <property type="nucleotide sequence ID" value="NZ_SLXM01000001.1"/>
</dbReference>
<organism evidence="2 3">
    <name type="scientific">Tenacibaculum skagerrakense</name>
    <dbReference type="NCBI Taxonomy" id="186571"/>
    <lineage>
        <taxon>Bacteria</taxon>
        <taxon>Pseudomonadati</taxon>
        <taxon>Bacteroidota</taxon>
        <taxon>Flavobacteriia</taxon>
        <taxon>Flavobacteriales</taxon>
        <taxon>Flavobacteriaceae</taxon>
        <taxon>Tenacibaculum</taxon>
    </lineage>
</organism>
<sequence length="438" mass="48935">MKKTLLLFFISVSVFSQSINKEKLDAYFIQLKNNNKLFGSSAILKEGTITYEHAIGFADVETKKENTTSTKFRVGSISKVFTTVLIFKAIEENKLSLTTTLDTYFPSVKKASSITIKNLLNHSSGIYNFTNSPDYANYFTSEKSRSELLDIINKYESDFEPGTKSSYSNSNFLLLTFIVEDVFKKPYADLIKEKITQPLQLNNTFVGSQINLENNECNSYNYLYENWNKMPETHMSIPLGAGAIVSTPTDLLIFLEALFTNKLISSKNLALMTTIDNGYGLGIFKYPFGNQFGFGHGGGIDGFKSILMYFPDQKIGIATTTNASSPDFDMNNLSIALLSAANGIDFEIPDFKVLKIEETILNKYSGTYASQSLPLKITIKVLDGQLSAQATGQSSFILKTDSETSFSFKTAGIVIEFKPEQNEMFLYQSGKVFKFLKE</sequence>
<dbReference type="InterPro" id="IPR050491">
    <property type="entry name" value="AmpC-like"/>
</dbReference>
<dbReference type="EMBL" id="SLXM01000001">
    <property type="protein sequence ID" value="TCP28173.1"/>
    <property type="molecule type" value="Genomic_DNA"/>
</dbReference>
<dbReference type="GO" id="GO:0004180">
    <property type="term" value="F:carboxypeptidase activity"/>
    <property type="evidence" value="ECO:0007669"/>
    <property type="project" value="UniProtKB-KW"/>
</dbReference>
<dbReference type="PANTHER" id="PTHR46825">
    <property type="entry name" value="D-ALANYL-D-ALANINE-CARBOXYPEPTIDASE/ENDOPEPTIDASE AMPH"/>
    <property type="match status" value="1"/>
</dbReference>
<keyword evidence="2" id="KW-0645">Protease</keyword>